<organism evidence="2 3">
    <name type="scientific">Actinomadura darangshiensis</name>
    <dbReference type="NCBI Taxonomy" id="705336"/>
    <lineage>
        <taxon>Bacteria</taxon>
        <taxon>Bacillati</taxon>
        <taxon>Actinomycetota</taxon>
        <taxon>Actinomycetes</taxon>
        <taxon>Streptosporangiales</taxon>
        <taxon>Thermomonosporaceae</taxon>
        <taxon>Actinomadura</taxon>
    </lineage>
</organism>
<sequence length="134" mass="13629">MSGYGGSPPPGWQGPYDGSQGYAGTPYAGGPQPGYDYGPPGVPVRRPASGSTIACLVCNIIGVLVCCGILSVPGAIVAALAMGRAETDPVSARKLTIAGWVLYALSVFFGIIIGIIYIVYLVNSEPNYGSTSGI</sequence>
<gene>
    <name evidence="2" type="ORF">E1293_40050</name>
</gene>
<evidence type="ECO:0000256" key="1">
    <source>
        <dbReference type="SAM" id="Phobius"/>
    </source>
</evidence>
<keyword evidence="1" id="KW-0812">Transmembrane</keyword>
<accession>A0A4R5A4Q0</accession>
<keyword evidence="3" id="KW-1185">Reference proteome</keyword>
<name>A0A4R5A4Q0_9ACTN</name>
<dbReference type="OrthoDB" id="3544409at2"/>
<keyword evidence="1" id="KW-0472">Membrane</keyword>
<evidence type="ECO:0000313" key="3">
    <source>
        <dbReference type="Proteomes" id="UP000295578"/>
    </source>
</evidence>
<dbReference type="EMBL" id="SMKY01000329">
    <property type="protein sequence ID" value="TDD65654.1"/>
    <property type="molecule type" value="Genomic_DNA"/>
</dbReference>
<evidence type="ECO:0008006" key="4">
    <source>
        <dbReference type="Google" id="ProtNLM"/>
    </source>
</evidence>
<dbReference type="AlphaFoldDB" id="A0A4R5A4Q0"/>
<proteinExistence type="predicted"/>
<protein>
    <recommendedName>
        <fullName evidence="4">DUF4190 domain-containing protein</fullName>
    </recommendedName>
</protein>
<keyword evidence="1" id="KW-1133">Transmembrane helix</keyword>
<dbReference type="RefSeq" id="WP_132204220.1">
    <property type="nucleotide sequence ID" value="NZ_SMKY01000329.1"/>
</dbReference>
<feature type="transmembrane region" description="Helical" evidence="1">
    <location>
        <begin position="100"/>
        <end position="122"/>
    </location>
</feature>
<comment type="caution">
    <text evidence="2">The sequence shown here is derived from an EMBL/GenBank/DDBJ whole genome shotgun (WGS) entry which is preliminary data.</text>
</comment>
<evidence type="ECO:0000313" key="2">
    <source>
        <dbReference type="EMBL" id="TDD65654.1"/>
    </source>
</evidence>
<dbReference type="Proteomes" id="UP000295578">
    <property type="component" value="Unassembled WGS sequence"/>
</dbReference>
<feature type="transmembrane region" description="Helical" evidence="1">
    <location>
        <begin position="53"/>
        <end position="80"/>
    </location>
</feature>
<reference evidence="2 3" key="1">
    <citation type="submission" date="2019-03" db="EMBL/GenBank/DDBJ databases">
        <title>Draft genome sequences of novel Actinobacteria.</title>
        <authorList>
            <person name="Sahin N."/>
            <person name="Ay H."/>
            <person name="Saygin H."/>
        </authorList>
    </citation>
    <scope>NUCLEOTIDE SEQUENCE [LARGE SCALE GENOMIC DNA]</scope>
    <source>
        <strain evidence="2 3">DSM 45941</strain>
    </source>
</reference>